<evidence type="ECO:0000313" key="3">
    <source>
        <dbReference type="Proteomes" id="UP001620626"/>
    </source>
</evidence>
<evidence type="ECO:0000256" key="1">
    <source>
        <dbReference type="SAM" id="MobiDB-lite"/>
    </source>
</evidence>
<dbReference type="EMBL" id="JBICBT010000933">
    <property type="protein sequence ID" value="KAL3092083.1"/>
    <property type="molecule type" value="Genomic_DNA"/>
</dbReference>
<proteinExistence type="predicted"/>
<sequence length="106" mass="11720">MFSSRKHSPKWCWPSNSAREVPESRKNSQTALKLIRDGGGKVGGVQLDKVKPFESTWSLGNAGGEKARMRRTETFLRVLKTFAMDGNALEGGAGKTMFGAWGKCKW</sequence>
<gene>
    <name evidence="2" type="ORF">niasHT_021989</name>
</gene>
<feature type="region of interest" description="Disordered" evidence="1">
    <location>
        <begin position="1"/>
        <end position="27"/>
    </location>
</feature>
<name>A0ABD2JNA1_9BILA</name>
<keyword evidence="3" id="KW-1185">Reference proteome</keyword>
<reference evidence="2 3" key="1">
    <citation type="submission" date="2024-10" db="EMBL/GenBank/DDBJ databases">
        <authorList>
            <person name="Kim D."/>
        </authorList>
    </citation>
    <scope>NUCLEOTIDE SEQUENCE [LARGE SCALE GENOMIC DNA]</scope>
    <source>
        <strain evidence="2">BH-2024</strain>
    </source>
</reference>
<protein>
    <submittedName>
        <fullName evidence="2">Uncharacterized protein</fullName>
    </submittedName>
</protein>
<organism evidence="2 3">
    <name type="scientific">Heterodera trifolii</name>
    <dbReference type="NCBI Taxonomy" id="157864"/>
    <lineage>
        <taxon>Eukaryota</taxon>
        <taxon>Metazoa</taxon>
        <taxon>Ecdysozoa</taxon>
        <taxon>Nematoda</taxon>
        <taxon>Chromadorea</taxon>
        <taxon>Rhabditida</taxon>
        <taxon>Tylenchina</taxon>
        <taxon>Tylenchomorpha</taxon>
        <taxon>Tylenchoidea</taxon>
        <taxon>Heteroderidae</taxon>
        <taxon>Heteroderinae</taxon>
        <taxon>Heterodera</taxon>
    </lineage>
</organism>
<evidence type="ECO:0000313" key="2">
    <source>
        <dbReference type="EMBL" id="KAL3092083.1"/>
    </source>
</evidence>
<dbReference type="AlphaFoldDB" id="A0ABD2JNA1"/>
<dbReference type="Proteomes" id="UP001620626">
    <property type="component" value="Unassembled WGS sequence"/>
</dbReference>
<comment type="caution">
    <text evidence="2">The sequence shown here is derived from an EMBL/GenBank/DDBJ whole genome shotgun (WGS) entry which is preliminary data.</text>
</comment>
<accession>A0ABD2JNA1</accession>